<proteinExistence type="predicted"/>
<feature type="domain" description="BHLH" evidence="5">
    <location>
        <begin position="13"/>
        <end position="67"/>
    </location>
</feature>
<evidence type="ECO:0000259" key="5">
    <source>
        <dbReference type="PROSITE" id="PS50888"/>
    </source>
</evidence>
<comment type="subcellular location">
    <subcellularLocation>
        <location evidence="1">Nucleus</location>
    </subcellularLocation>
</comment>
<dbReference type="RefSeq" id="XP_015060816.1">
    <property type="nucleotide sequence ID" value="XM_015205330.2"/>
</dbReference>
<evidence type="ECO:0000256" key="4">
    <source>
        <dbReference type="ARBA" id="ARBA00023242"/>
    </source>
</evidence>
<evidence type="ECO:0000256" key="3">
    <source>
        <dbReference type="ARBA" id="ARBA00023163"/>
    </source>
</evidence>
<keyword evidence="3" id="KW-0804">Transcription</keyword>
<sequence>MMINKMYSGCNSARRLEKKYVEKKRRNNMKNLFNHLCSLLPPHPSQLQEAMTLPDQIDASITYIKNLEIKLEKSKMQLEKLRTKKRSNLLCMANHDPNPSISKLSSPQIEVQEMSPTMDLILISGLDNLVMFYNIIRLFHEENFEVINSNFSLDGNSMMQIFHETKVIGDSTMVYRRVKELLNGSSSNDDIIEALLHSWDNEIQSEMLGLINLM</sequence>
<evidence type="ECO:0000313" key="6">
    <source>
        <dbReference type="Proteomes" id="UP000694930"/>
    </source>
</evidence>
<dbReference type="Proteomes" id="UP000694930">
    <property type="component" value="Chromosome 12"/>
</dbReference>
<evidence type="ECO:0000256" key="2">
    <source>
        <dbReference type="ARBA" id="ARBA00023015"/>
    </source>
</evidence>
<protein>
    <submittedName>
        <fullName evidence="7">Transcription factor bHLH162-like isoform X1</fullName>
    </submittedName>
</protein>
<gene>
    <name evidence="7" type="primary">LOC107006813</name>
</gene>
<dbReference type="GeneID" id="107006813"/>
<keyword evidence="4" id="KW-0539">Nucleus</keyword>
<dbReference type="Gene3D" id="4.10.280.10">
    <property type="entry name" value="Helix-loop-helix DNA-binding domain"/>
    <property type="match status" value="1"/>
</dbReference>
<evidence type="ECO:0000313" key="7">
    <source>
        <dbReference type="RefSeq" id="XP_015060816.1"/>
    </source>
</evidence>
<dbReference type="InterPro" id="IPR015660">
    <property type="entry name" value="MASH1/Ascl1a-like"/>
</dbReference>
<reference evidence="6" key="1">
    <citation type="journal article" date="2014" name="Nat. Genet.">
        <title>The genome of the stress-tolerant wild tomato species Solanum pennellii.</title>
        <authorList>
            <person name="Bolger A."/>
            <person name="Scossa F."/>
            <person name="Bolger M.E."/>
            <person name="Lanz C."/>
            <person name="Maumus F."/>
            <person name="Tohge T."/>
            <person name="Quesneville H."/>
            <person name="Alseekh S."/>
            <person name="Sorensen I."/>
            <person name="Lichtenstein G."/>
            <person name="Fich E.A."/>
            <person name="Conte M."/>
            <person name="Keller H."/>
            <person name="Schneeberger K."/>
            <person name="Schwacke R."/>
            <person name="Ofner I."/>
            <person name="Vrebalov J."/>
            <person name="Xu Y."/>
            <person name="Osorio S."/>
            <person name="Aflitos S.A."/>
            <person name="Schijlen E."/>
            <person name="Jimenez-Gomez J.M."/>
            <person name="Ryngajllo M."/>
            <person name="Kimura S."/>
            <person name="Kumar R."/>
            <person name="Koenig D."/>
            <person name="Headland L.R."/>
            <person name="Maloof J.N."/>
            <person name="Sinha N."/>
            <person name="van Ham R.C."/>
            <person name="Lankhorst R.K."/>
            <person name="Mao L."/>
            <person name="Vogel A."/>
            <person name="Arsova B."/>
            <person name="Panstruga R."/>
            <person name="Fei Z."/>
            <person name="Rose J.K."/>
            <person name="Zamir D."/>
            <person name="Carrari F."/>
            <person name="Giovannoni J.J."/>
            <person name="Weigel D."/>
            <person name="Usadel B."/>
            <person name="Fernie A.R."/>
        </authorList>
    </citation>
    <scope>NUCLEOTIDE SEQUENCE [LARGE SCALE GENOMIC DNA]</scope>
    <source>
        <strain evidence="6">cv. LA0716</strain>
    </source>
</reference>
<dbReference type="SUPFAM" id="SSF47459">
    <property type="entry name" value="HLH, helix-loop-helix DNA-binding domain"/>
    <property type="match status" value="1"/>
</dbReference>
<reference evidence="7" key="2">
    <citation type="submission" date="2025-08" db="UniProtKB">
        <authorList>
            <consortium name="RefSeq"/>
        </authorList>
    </citation>
    <scope>IDENTIFICATION</scope>
</reference>
<evidence type="ECO:0000256" key="1">
    <source>
        <dbReference type="ARBA" id="ARBA00004123"/>
    </source>
</evidence>
<name>A0ABM1FRV2_SOLPN</name>
<dbReference type="PROSITE" id="PS50888">
    <property type="entry name" value="BHLH"/>
    <property type="match status" value="1"/>
</dbReference>
<accession>A0ABM1FRV2</accession>
<dbReference type="Pfam" id="PF00010">
    <property type="entry name" value="HLH"/>
    <property type="match status" value="1"/>
</dbReference>
<organism evidence="6 7">
    <name type="scientific">Solanum pennellii</name>
    <name type="common">Tomato</name>
    <name type="synonym">Lycopersicon pennellii</name>
    <dbReference type="NCBI Taxonomy" id="28526"/>
    <lineage>
        <taxon>Eukaryota</taxon>
        <taxon>Viridiplantae</taxon>
        <taxon>Streptophyta</taxon>
        <taxon>Embryophyta</taxon>
        <taxon>Tracheophyta</taxon>
        <taxon>Spermatophyta</taxon>
        <taxon>Magnoliopsida</taxon>
        <taxon>eudicotyledons</taxon>
        <taxon>Gunneridae</taxon>
        <taxon>Pentapetalae</taxon>
        <taxon>asterids</taxon>
        <taxon>lamiids</taxon>
        <taxon>Solanales</taxon>
        <taxon>Solanaceae</taxon>
        <taxon>Solanoideae</taxon>
        <taxon>Solaneae</taxon>
        <taxon>Solanum</taxon>
        <taxon>Solanum subgen. Lycopersicon</taxon>
    </lineage>
</organism>
<dbReference type="PANTHER" id="PTHR13935:SF63">
    <property type="entry name" value="BHLH DOMAIN-CONTAINING PROTEIN"/>
    <property type="match status" value="1"/>
</dbReference>
<keyword evidence="2" id="KW-0805">Transcription regulation</keyword>
<dbReference type="InterPro" id="IPR011598">
    <property type="entry name" value="bHLH_dom"/>
</dbReference>
<dbReference type="PANTHER" id="PTHR13935">
    <property type="entry name" value="ACHAETE-SCUTE TRANSCRIPTION FACTOR-RELATED"/>
    <property type="match status" value="1"/>
</dbReference>
<keyword evidence="6" id="KW-1185">Reference proteome</keyword>
<dbReference type="InterPro" id="IPR036638">
    <property type="entry name" value="HLH_DNA-bd_sf"/>
</dbReference>